<proteinExistence type="predicted"/>
<comment type="caution">
    <text evidence="2">The sequence shown here is derived from an EMBL/GenBank/DDBJ whole genome shotgun (WGS) entry which is preliminary data.</text>
</comment>
<organism evidence="2">
    <name type="scientific">mine drainage metagenome</name>
    <dbReference type="NCBI Taxonomy" id="410659"/>
    <lineage>
        <taxon>unclassified sequences</taxon>
        <taxon>metagenomes</taxon>
        <taxon>ecological metagenomes</taxon>
    </lineage>
</organism>
<dbReference type="EMBL" id="MLJW01004830">
    <property type="protein sequence ID" value="OIQ69259.1"/>
    <property type="molecule type" value="Genomic_DNA"/>
</dbReference>
<accession>A0A1J5PVD7</accession>
<keyword evidence="1" id="KW-0472">Membrane</keyword>
<feature type="transmembrane region" description="Helical" evidence="1">
    <location>
        <begin position="41"/>
        <end position="63"/>
    </location>
</feature>
<reference evidence="2" key="1">
    <citation type="submission" date="2016-10" db="EMBL/GenBank/DDBJ databases">
        <title>Sequence of Gallionella enrichment culture.</title>
        <authorList>
            <person name="Poehlein A."/>
            <person name="Muehling M."/>
            <person name="Daniel R."/>
        </authorList>
    </citation>
    <scope>NUCLEOTIDE SEQUENCE</scope>
</reference>
<dbReference type="AlphaFoldDB" id="A0A1J5PVD7"/>
<keyword evidence="1" id="KW-1133">Transmembrane helix</keyword>
<gene>
    <name evidence="2" type="ORF">GALL_491440</name>
</gene>
<protein>
    <submittedName>
        <fullName evidence="2">Uncharacterized protein</fullName>
    </submittedName>
</protein>
<evidence type="ECO:0000256" key="1">
    <source>
        <dbReference type="SAM" id="Phobius"/>
    </source>
</evidence>
<sequence>MKLILTLLGVVLLVVAGVYFLIPGEQLPSFFPGHETGVMRIHIKHGIVAGVAGLVLLAAGWWMGRR</sequence>
<keyword evidence="1" id="KW-0812">Transmembrane</keyword>
<name>A0A1J5PVD7_9ZZZZ</name>
<evidence type="ECO:0000313" key="2">
    <source>
        <dbReference type="EMBL" id="OIQ69259.1"/>
    </source>
</evidence>